<keyword evidence="7" id="KW-0436">Ligase</keyword>
<dbReference type="InterPro" id="IPR007016">
    <property type="entry name" value="O-antigen_ligase-rel_domated"/>
</dbReference>
<keyword evidence="3 5" id="KW-1133">Transmembrane helix</keyword>
<evidence type="ECO:0000256" key="1">
    <source>
        <dbReference type="ARBA" id="ARBA00004141"/>
    </source>
</evidence>
<feature type="transmembrane region" description="Helical" evidence="5">
    <location>
        <begin position="68"/>
        <end position="85"/>
    </location>
</feature>
<reference evidence="7 8" key="1">
    <citation type="submission" date="2019-08" db="EMBL/GenBank/DDBJ databases">
        <title>Bacillus genomes from the desert of Cuatro Cienegas, Coahuila.</title>
        <authorList>
            <person name="Olmedo-Alvarez G."/>
        </authorList>
    </citation>
    <scope>NUCLEOTIDE SEQUENCE [LARGE SCALE GENOMIC DNA]</scope>
    <source>
        <strain evidence="7 8">CH40_1T</strain>
    </source>
</reference>
<keyword evidence="4 5" id="KW-0472">Membrane</keyword>
<feature type="transmembrane region" description="Helical" evidence="5">
    <location>
        <begin position="323"/>
        <end position="344"/>
    </location>
</feature>
<feature type="transmembrane region" description="Helical" evidence="5">
    <location>
        <begin position="160"/>
        <end position="177"/>
    </location>
</feature>
<gene>
    <name evidence="7" type="ORF">FZC79_22100</name>
</gene>
<keyword evidence="2 5" id="KW-0812">Transmembrane</keyword>
<dbReference type="EMBL" id="VTEH01000029">
    <property type="protein sequence ID" value="TYR72626.1"/>
    <property type="molecule type" value="Genomic_DNA"/>
</dbReference>
<protein>
    <submittedName>
        <fullName evidence="7">O-antigen ligase family protein</fullName>
    </submittedName>
</protein>
<dbReference type="GO" id="GO:0016874">
    <property type="term" value="F:ligase activity"/>
    <property type="evidence" value="ECO:0007669"/>
    <property type="project" value="UniProtKB-KW"/>
</dbReference>
<feature type="transmembrane region" description="Helical" evidence="5">
    <location>
        <begin position="34"/>
        <end position="56"/>
    </location>
</feature>
<name>A0A5D4K6H2_9BACI</name>
<feature type="transmembrane region" description="Helical" evidence="5">
    <location>
        <begin position="123"/>
        <end position="140"/>
    </location>
</feature>
<organism evidence="7 8">
    <name type="scientific">Rossellomorea vietnamensis</name>
    <dbReference type="NCBI Taxonomy" id="218284"/>
    <lineage>
        <taxon>Bacteria</taxon>
        <taxon>Bacillati</taxon>
        <taxon>Bacillota</taxon>
        <taxon>Bacilli</taxon>
        <taxon>Bacillales</taxon>
        <taxon>Bacillaceae</taxon>
        <taxon>Rossellomorea</taxon>
    </lineage>
</organism>
<evidence type="ECO:0000256" key="5">
    <source>
        <dbReference type="SAM" id="Phobius"/>
    </source>
</evidence>
<feature type="transmembrane region" description="Helical" evidence="5">
    <location>
        <begin position="91"/>
        <end position="111"/>
    </location>
</feature>
<dbReference type="Pfam" id="PF04932">
    <property type="entry name" value="Wzy_C"/>
    <property type="match status" value="1"/>
</dbReference>
<feature type="transmembrane region" description="Helical" evidence="5">
    <location>
        <begin position="356"/>
        <end position="374"/>
    </location>
</feature>
<evidence type="ECO:0000256" key="3">
    <source>
        <dbReference type="ARBA" id="ARBA00022989"/>
    </source>
</evidence>
<evidence type="ECO:0000256" key="4">
    <source>
        <dbReference type="ARBA" id="ARBA00023136"/>
    </source>
</evidence>
<feature type="transmembrane region" description="Helical" evidence="5">
    <location>
        <begin position="184"/>
        <end position="200"/>
    </location>
</feature>
<dbReference type="RefSeq" id="WP_148948820.1">
    <property type="nucleotide sequence ID" value="NZ_VTEH01000029.1"/>
</dbReference>
<comment type="caution">
    <text evidence="7">The sequence shown here is derived from an EMBL/GenBank/DDBJ whole genome shotgun (WGS) entry which is preliminary data.</text>
</comment>
<dbReference type="Proteomes" id="UP000323317">
    <property type="component" value="Unassembled WGS sequence"/>
</dbReference>
<dbReference type="PANTHER" id="PTHR37422:SF13">
    <property type="entry name" value="LIPOPOLYSACCHARIDE BIOSYNTHESIS PROTEIN PA4999-RELATED"/>
    <property type="match status" value="1"/>
</dbReference>
<proteinExistence type="predicted"/>
<evidence type="ECO:0000313" key="8">
    <source>
        <dbReference type="Proteomes" id="UP000323317"/>
    </source>
</evidence>
<feature type="transmembrane region" description="Helical" evidence="5">
    <location>
        <begin position="235"/>
        <end position="253"/>
    </location>
</feature>
<feature type="domain" description="O-antigen ligase-related" evidence="6">
    <location>
        <begin position="189"/>
        <end position="335"/>
    </location>
</feature>
<sequence length="412" mass="47928">MAIRISSYLIFFHFFIFSFIINADYVYGLVAERFYLYNLRNILFSFLIFSIALRILSYRKQIILNKNMIFVILFFVYIFLSWGISSPAPGYGMYKLMGCALAIFLAFIPNLMNYTYLDIKKFYRFYLYFNLILILFMLSLSENLFSTLNTRLIIGEINPIWLSRFLGEVIILLLYLFNNRLSVWLKYILVAALFVGLVFTGSKGPILSLIVAVSIVNISTLSLKIKKTVLLKKYFSFALLFLGFIVLLRYVVFKLFSFDYLASRFIISNSESSYGEYSRSHLFEKALEFSYQSPFFGNGLGAFGYLYRGFDVRDYPHNMLLEVLSELGLVGLILITVPIVLTFIKFYKFSRNQNCLYLKLSMVLFIYYLLNSLVSGDLGFSNLKLFLFMGIINYIFIMLSPSTKAHIKENNT</sequence>
<feature type="transmembrane region" description="Helical" evidence="5">
    <location>
        <begin position="380"/>
        <end position="399"/>
    </location>
</feature>
<dbReference type="GO" id="GO:0016020">
    <property type="term" value="C:membrane"/>
    <property type="evidence" value="ECO:0007669"/>
    <property type="project" value="UniProtKB-SubCell"/>
</dbReference>
<evidence type="ECO:0000313" key="7">
    <source>
        <dbReference type="EMBL" id="TYR72626.1"/>
    </source>
</evidence>
<dbReference type="InterPro" id="IPR051533">
    <property type="entry name" value="WaaL-like"/>
</dbReference>
<feature type="transmembrane region" description="Helical" evidence="5">
    <location>
        <begin position="7"/>
        <end position="28"/>
    </location>
</feature>
<dbReference type="PANTHER" id="PTHR37422">
    <property type="entry name" value="TEICHURONIC ACID BIOSYNTHESIS PROTEIN TUAE"/>
    <property type="match status" value="1"/>
</dbReference>
<evidence type="ECO:0000259" key="6">
    <source>
        <dbReference type="Pfam" id="PF04932"/>
    </source>
</evidence>
<dbReference type="AlphaFoldDB" id="A0A5D4K6H2"/>
<accession>A0A5D4K6H2</accession>
<evidence type="ECO:0000256" key="2">
    <source>
        <dbReference type="ARBA" id="ARBA00022692"/>
    </source>
</evidence>
<comment type="subcellular location">
    <subcellularLocation>
        <location evidence="1">Membrane</location>
        <topology evidence="1">Multi-pass membrane protein</topology>
    </subcellularLocation>
</comment>
<feature type="transmembrane region" description="Helical" evidence="5">
    <location>
        <begin position="206"/>
        <end position="223"/>
    </location>
</feature>